<comment type="caution">
    <text evidence="2">The sequence shown here is derived from an EMBL/GenBank/DDBJ whole genome shotgun (WGS) entry which is preliminary data.</text>
</comment>
<reference evidence="2 3" key="1">
    <citation type="submission" date="2023-06" db="EMBL/GenBank/DDBJ databases">
        <title>Alteromonas sp. ASW11-36 isolated from intertidal sand.</title>
        <authorList>
            <person name="Li Y."/>
        </authorList>
    </citation>
    <scope>NUCLEOTIDE SEQUENCE [LARGE SCALE GENOMIC DNA]</scope>
    <source>
        <strain evidence="2 3">ASW11-36</strain>
    </source>
</reference>
<feature type="domain" description="N-acetyltransferase" evidence="1">
    <location>
        <begin position="10"/>
        <end position="178"/>
    </location>
</feature>
<dbReference type="PANTHER" id="PTHR43792:SF1">
    <property type="entry name" value="N-ACETYLTRANSFERASE DOMAIN-CONTAINING PROTEIN"/>
    <property type="match status" value="1"/>
</dbReference>
<dbReference type="RefSeq" id="WP_289364091.1">
    <property type="nucleotide sequence ID" value="NZ_JAUCBP010000006.1"/>
</dbReference>
<accession>A0ABT7SUR0</accession>
<keyword evidence="3" id="KW-1185">Reference proteome</keyword>
<evidence type="ECO:0000259" key="1">
    <source>
        <dbReference type="PROSITE" id="PS51186"/>
    </source>
</evidence>
<evidence type="ECO:0000313" key="3">
    <source>
        <dbReference type="Proteomes" id="UP001234343"/>
    </source>
</evidence>
<dbReference type="PROSITE" id="PS51186">
    <property type="entry name" value="GNAT"/>
    <property type="match status" value="1"/>
</dbReference>
<dbReference type="Proteomes" id="UP001234343">
    <property type="component" value="Unassembled WGS sequence"/>
</dbReference>
<name>A0ABT7SUR0_9ALTE</name>
<protein>
    <submittedName>
        <fullName evidence="2">GNAT family N-acetyltransferase</fullName>
    </submittedName>
</protein>
<dbReference type="InterPro" id="IPR000182">
    <property type="entry name" value="GNAT_dom"/>
</dbReference>
<dbReference type="InterPro" id="IPR016181">
    <property type="entry name" value="Acyl_CoA_acyltransferase"/>
</dbReference>
<dbReference type="EMBL" id="JAUCBP010000006">
    <property type="protein sequence ID" value="MDM7859905.1"/>
    <property type="molecule type" value="Genomic_DNA"/>
</dbReference>
<sequence>MVTVVPTEHLSFRLLEPNATDAVLLWELDQDPEVMRFINGGKPTSKTEIDQVFLPRLISYTNPESGWGMWGVFDQQQFVGWILVRPMNFFSERPKLANLELGWRFKRSTWGKGIATEAAQQVMRSIREQTGVTLFSAIAVKENTASIRIIEKLGMQFKYSGIHHDPLGDMQVDTYTVKLD</sequence>
<proteinExistence type="predicted"/>
<dbReference type="PANTHER" id="PTHR43792">
    <property type="entry name" value="GNAT FAMILY, PUTATIVE (AFU_ORTHOLOGUE AFUA_3G00765)-RELATED-RELATED"/>
    <property type="match status" value="1"/>
</dbReference>
<dbReference type="SUPFAM" id="SSF55729">
    <property type="entry name" value="Acyl-CoA N-acyltransferases (Nat)"/>
    <property type="match status" value="1"/>
</dbReference>
<gene>
    <name evidence="2" type="ORF">QTP81_04760</name>
</gene>
<dbReference type="InterPro" id="IPR051531">
    <property type="entry name" value="N-acetyltransferase"/>
</dbReference>
<organism evidence="2 3">
    <name type="scientific">Alteromonas arenosi</name>
    <dbReference type="NCBI Taxonomy" id="3055817"/>
    <lineage>
        <taxon>Bacteria</taxon>
        <taxon>Pseudomonadati</taxon>
        <taxon>Pseudomonadota</taxon>
        <taxon>Gammaproteobacteria</taxon>
        <taxon>Alteromonadales</taxon>
        <taxon>Alteromonadaceae</taxon>
        <taxon>Alteromonas/Salinimonas group</taxon>
        <taxon>Alteromonas</taxon>
    </lineage>
</organism>
<dbReference type="Gene3D" id="3.40.630.30">
    <property type="match status" value="1"/>
</dbReference>
<dbReference type="Pfam" id="PF13302">
    <property type="entry name" value="Acetyltransf_3"/>
    <property type="match status" value="1"/>
</dbReference>
<evidence type="ECO:0000313" key="2">
    <source>
        <dbReference type="EMBL" id="MDM7859905.1"/>
    </source>
</evidence>